<keyword evidence="1" id="KW-1133">Transmembrane helix</keyword>
<comment type="caution">
    <text evidence="2">The sequence shown here is derived from an EMBL/GenBank/DDBJ whole genome shotgun (WGS) entry which is preliminary data.</text>
</comment>
<dbReference type="AlphaFoldDB" id="A0AAJ2PTD5"/>
<dbReference type="Gene3D" id="1.20.1720.10">
    <property type="entry name" value="Multidrug resistance protein D"/>
    <property type="match status" value="1"/>
</dbReference>
<sequence length="119" mass="12701">MPPLRCAHALGHRCRDRGEAVVGQALHLGVGGADLQGHLDGETIERFALLLGGMLTEWASWRWVMYVNVAFAAPALIGALLLAKPVITKKPKLDIPGIVAASEGRPVALDNSVQNRLGF</sequence>
<protein>
    <recommendedName>
        <fullName evidence="4">MFS transporter</fullName>
    </recommendedName>
</protein>
<dbReference type="Proteomes" id="UP001273589">
    <property type="component" value="Unassembled WGS sequence"/>
</dbReference>
<proteinExistence type="predicted"/>
<accession>A0AAJ2PTD5</accession>
<evidence type="ECO:0000313" key="3">
    <source>
        <dbReference type="Proteomes" id="UP001273589"/>
    </source>
</evidence>
<dbReference type="SUPFAM" id="SSF103473">
    <property type="entry name" value="MFS general substrate transporter"/>
    <property type="match status" value="1"/>
</dbReference>
<evidence type="ECO:0000256" key="1">
    <source>
        <dbReference type="SAM" id="Phobius"/>
    </source>
</evidence>
<organism evidence="2 3">
    <name type="scientific">Streptomyces europaeiscabiei</name>
    <dbReference type="NCBI Taxonomy" id="146819"/>
    <lineage>
        <taxon>Bacteria</taxon>
        <taxon>Bacillati</taxon>
        <taxon>Actinomycetota</taxon>
        <taxon>Actinomycetes</taxon>
        <taxon>Kitasatosporales</taxon>
        <taxon>Streptomycetaceae</taxon>
        <taxon>Streptomyces</taxon>
    </lineage>
</organism>
<gene>
    <name evidence="2" type="ORF">PV367_27055</name>
</gene>
<keyword evidence="1" id="KW-0472">Membrane</keyword>
<evidence type="ECO:0000313" key="2">
    <source>
        <dbReference type="EMBL" id="MDX3133355.1"/>
    </source>
</evidence>
<evidence type="ECO:0008006" key="4">
    <source>
        <dbReference type="Google" id="ProtNLM"/>
    </source>
</evidence>
<dbReference type="InterPro" id="IPR036259">
    <property type="entry name" value="MFS_trans_sf"/>
</dbReference>
<feature type="transmembrane region" description="Helical" evidence="1">
    <location>
        <begin position="63"/>
        <end position="83"/>
    </location>
</feature>
<dbReference type="EMBL" id="JARAWN010000201">
    <property type="protein sequence ID" value="MDX3133355.1"/>
    <property type="molecule type" value="Genomic_DNA"/>
</dbReference>
<dbReference type="RefSeq" id="WP_319694930.1">
    <property type="nucleotide sequence ID" value="NZ_JARAWN010000201.1"/>
</dbReference>
<name>A0AAJ2PTD5_9ACTN</name>
<reference evidence="2" key="1">
    <citation type="journal article" date="2023" name="Microb. Genom.">
        <title>Mesoterricola silvestris gen. nov., sp. nov., Mesoterricola sediminis sp. nov., Geothrix oryzae sp. nov., Geothrix edaphica sp. nov., Geothrix rubra sp. nov., and Geothrix limicola sp. nov., six novel members of Acidobacteriota isolated from soils.</title>
        <authorList>
            <person name="Weisberg A.J."/>
            <person name="Pearce E."/>
            <person name="Kramer C.G."/>
            <person name="Chang J.H."/>
            <person name="Clarke C.R."/>
        </authorList>
    </citation>
    <scope>NUCLEOTIDE SEQUENCE</scope>
    <source>
        <strain evidence="2">ND06-05F</strain>
    </source>
</reference>
<keyword evidence="1" id="KW-0812">Transmembrane</keyword>